<organism evidence="1 2">
    <name type="scientific">Mycoplasma wenyonii</name>
    <dbReference type="NCBI Taxonomy" id="65123"/>
    <lineage>
        <taxon>Bacteria</taxon>
        <taxon>Bacillati</taxon>
        <taxon>Mycoplasmatota</taxon>
        <taxon>Mollicutes</taxon>
        <taxon>Mycoplasmataceae</taxon>
        <taxon>Mycoplasma</taxon>
    </lineage>
</organism>
<evidence type="ECO:0000313" key="1">
    <source>
        <dbReference type="EMBL" id="RAO95055.1"/>
    </source>
</evidence>
<dbReference type="AlphaFoldDB" id="A0A328PMW1"/>
<sequence>MLITFLFRGGAISNLLTSKSFFVSSKELAVKGDNSDPLDLKLQDQKIKVNLSSTVSRKHKLRISLDGEDMGSDKSKNSVLSIYREITREGEVSILQEKVEQDYQKAIQDKELHIKISDLESVIEKIREWERKGGLEQKPKTSSEAREMPILTQKERIALRTFFDIYSYLNSTRPHYHSQLQGVSEGSDVSLDVLSKNTQEDMPLLQNVQSALNHIQWDREKVKIKVEHRTASGILAHPRPYKENSYGWVSWLRNPYRHFFKDQGEFEKAMSLIDGAQEALEAYLSSKRFEGILATVLGPAMVAHVYRDKDKYLNALGDTQSSVELQVGKKLIRWMGR</sequence>
<evidence type="ECO:0000313" key="2">
    <source>
        <dbReference type="Proteomes" id="UP000249762"/>
    </source>
</evidence>
<proteinExistence type="predicted"/>
<dbReference type="RefSeq" id="WP_112665391.1">
    <property type="nucleotide sequence ID" value="NZ_QKVO01000005.1"/>
</dbReference>
<dbReference type="EMBL" id="QKVO01000005">
    <property type="protein sequence ID" value="RAO95055.1"/>
    <property type="molecule type" value="Genomic_DNA"/>
</dbReference>
<gene>
    <name evidence="1" type="ORF">DNK47_01755</name>
</gene>
<dbReference type="OrthoDB" id="402733at2"/>
<keyword evidence="2" id="KW-1185">Reference proteome</keyword>
<comment type="caution">
    <text evidence="1">The sequence shown here is derived from an EMBL/GenBank/DDBJ whole genome shotgun (WGS) entry which is preliminary data.</text>
</comment>
<reference evidence="2" key="1">
    <citation type="submission" date="2018-06" db="EMBL/GenBank/DDBJ databases">
        <authorList>
            <person name="Martinez Ocampo F."/>
            <person name="Quiroz Castaneda R.E."/>
            <person name="Rojas Lopez X."/>
        </authorList>
    </citation>
    <scope>NUCLEOTIDE SEQUENCE [LARGE SCALE GENOMIC DNA]</scope>
    <source>
        <strain evidence="2">INIFAP02</strain>
    </source>
</reference>
<protein>
    <submittedName>
        <fullName evidence="1">Uncharacterized protein</fullName>
    </submittedName>
</protein>
<accession>A0A328PMW1</accession>
<name>A0A328PMW1_9MOLU</name>
<dbReference type="Proteomes" id="UP000249762">
    <property type="component" value="Unassembled WGS sequence"/>
</dbReference>